<feature type="compositionally biased region" description="Low complexity" evidence="1">
    <location>
        <begin position="1"/>
        <end position="23"/>
    </location>
</feature>
<dbReference type="Gramene" id="TuG1812G0300002712.01.T01">
    <property type="protein sequence ID" value="TuG1812G0300002712.01.T01.cds383243"/>
    <property type="gene ID" value="TuG1812G0300002712.01"/>
</dbReference>
<evidence type="ECO:0000313" key="2">
    <source>
        <dbReference type="EnsemblPlants" id="TuG1812G0300002712.01.T01.cds383243"/>
    </source>
</evidence>
<evidence type="ECO:0000256" key="1">
    <source>
        <dbReference type="SAM" id="MobiDB-lite"/>
    </source>
</evidence>
<reference evidence="2" key="3">
    <citation type="submission" date="2022-06" db="UniProtKB">
        <authorList>
            <consortium name="EnsemblPlants"/>
        </authorList>
    </citation>
    <scope>IDENTIFICATION</scope>
</reference>
<dbReference type="EnsemblPlants" id="TuG1812G0300002712.01.T01">
    <property type="protein sequence ID" value="TuG1812G0300002712.01.T01.cds383243"/>
    <property type="gene ID" value="TuG1812G0300002712.01"/>
</dbReference>
<reference evidence="2" key="2">
    <citation type="submission" date="2018-03" db="EMBL/GenBank/DDBJ databases">
        <title>The Triticum urartu genome reveals the dynamic nature of wheat genome evolution.</title>
        <authorList>
            <person name="Ling H."/>
            <person name="Ma B."/>
            <person name="Shi X."/>
            <person name="Liu H."/>
            <person name="Dong L."/>
            <person name="Sun H."/>
            <person name="Cao Y."/>
            <person name="Gao Q."/>
            <person name="Zheng S."/>
            <person name="Li Y."/>
            <person name="Yu Y."/>
            <person name="Du H."/>
            <person name="Qi M."/>
            <person name="Li Y."/>
            <person name="Yu H."/>
            <person name="Cui Y."/>
            <person name="Wang N."/>
            <person name="Chen C."/>
            <person name="Wu H."/>
            <person name="Zhao Y."/>
            <person name="Zhang J."/>
            <person name="Li Y."/>
            <person name="Zhou W."/>
            <person name="Zhang B."/>
            <person name="Hu W."/>
            <person name="Eijk M."/>
            <person name="Tang J."/>
            <person name="Witsenboer H."/>
            <person name="Zhao S."/>
            <person name="Li Z."/>
            <person name="Zhang A."/>
            <person name="Wang D."/>
            <person name="Liang C."/>
        </authorList>
    </citation>
    <scope>NUCLEOTIDE SEQUENCE [LARGE SCALE GENOMIC DNA]</scope>
    <source>
        <strain evidence="2">cv. G1812</strain>
    </source>
</reference>
<proteinExistence type="predicted"/>
<dbReference type="Proteomes" id="UP000015106">
    <property type="component" value="Chromosome 3"/>
</dbReference>
<sequence length="125" mass="13303">MNASTALRNSSSSSSAPHSSGAADEVDRRLWPFSESDRRISGDPALLLPPCFPAPIFSDLLRRGARTVTCTACLSSNTASVSGARAGASVVDGDRSGVAVKERNWSWASWSEAEEEDDGSRREKT</sequence>
<accession>A0A8R7PTZ1</accession>
<protein>
    <submittedName>
        <fullName evidence="2">Uncharacterized protein</fullName>
    </submittedName>
</protein>
<reference evidence="3" key="1">
    <citation type="journal article" date="2013" name="Nature">
        <title>Draft genome of the wheat A-genome progenitor Triticum urartu.</title>
        <authorList>
            <person name="Ling H.Q."/>
            <person name="Zhao S."/>
            <person name="Liu D."/>
            <person name="Wang J."/>
            <person name="Sun H."/>
            <person name="Zhang C."/>
            <person name="Fan H."/>
            <person name="Li D."/>
            <person name="Dong L."/>
            <person name="Tao Y."/>
            <person name="Gao C."/>
            <person name="Wu H."/>
            <person name="Li Y."/>
            <person name="Cui Y."/>
            <person name="Guo X."/>
            <person name="Zheng S."/>
            <person name="Wang B."/>
            <person name="Yu K."/>
            <person name="Liang Q."/>
            <person name="Yang W."/>
            <person name="Lou X."/>
            <person name="Chen J."/>
            <person name="Feng M."/>
            <person name="Jian J."/>
            <person name="Zhang X."/>
            <person name="Luo G."/>
            <person name="Jiang Y."/>
            <person name="Liu J."/>
            <person name="Wang Z."/>
            <person name="Sha Y."/>
            <person name="Zhang B."/>
            <person name="Wu H."/>
            <person name="Tang D."/>
            <person name="Shen Q."/>
            <person name="Xue P."/>
            <person name="Zou S."/>
            <person name="Wang X."/>
            <person name="Liu X."/>
            <person name="Wang F."/>
            <person name="Yang Y."/>
            <person name="An X."/>
            <person name="Dong Z."/>
            <person name="Zhang K."/>
            <person name="Zhang X."/>
            <person name="Luo M.C."/>
            <person name="Dvorak J."/>
            <person name="Tong Y."/>
            <person name="Wang J."/>
            <person name="Yang H."/>
            <person name="Li Z."/>
            <person name="Wang D."/>
            <person name="Zhang A."/>
            <person name="Wang J."/>
        </authorList>
    </citation>
    <scope>NUCLEOTIDE SEQUENCE</scope>
    <source>
        <strain evidence="3">cv. G1812</strain>
    </source>
</reference>
<keyword evidence="3" id="KW-1185">Reference proteome</keyword>
<organism evidence="2 3">
    <name type="scientific">Triticum urartu</name>
    <name type="common">Red wild einkorn</name>
    <name type="synonym">Crithodium urartu</name>
    <dbReference type="NCBI Taxonomy" id="4572"/>
    <lineage>
        <taxon>Eukaryota</taxon>
        <taxon>Viridiplantae</taxon>
        <taxon>Streptophyta</taxon>
        <taxon>Embryophyta</taxon>
        <taxon>Tracheophyta</taxon>
        <taxon>Spermatophyta</taxon>
        <taxon>Magnoliopsida</taxon>
        <taxon>Liliopsida</taxon>
        <taxon>Poales</taxon>
        <taxon>Poaceae</taxon>
        <taxon>BOP clade</taxon>
        <taxon>Pooideae</taxon>
        <taxon>Triticodae</taxon>
        <taxon>Triticeae</taxon>
        <taxon>Triticinae</taxon>
        <taxon>Triticum</taxon>
    </lineage>
</organism>
<dbReference type="AlphaFoldDB" id="A0A8R7PTZ1"/>
<feature type="region of interest" description="Disordered" evidence="1">
    <location>
        <begin position="1"/>
        <end position="28"/>
    </location>
</feature>
<name>A0A8R7PTZ1_TRIUA</name>
<evidence type="ECO:0000313" key="3">
    <source>
        <dbReference type="Proteomes" id="UP000015106"/>
    </source>
</evidence>